<proteinExistence type="predicted"/>
<reference evidence="1 2" key="1">
    <citation type="submission" date="2019-03" db="EMBL/GenBank/DDBJ databases">
        <title>The genome sequence of a newly discovered highly antifungal drug resistant Aspergillus species, Aspergillus tanneri NIH 1004.</title>
        <authorList>
            <person name="Mounaud S."/>
            <person name="Singh I."/>
            <person name="Joardar V."/>
            <person name="Pakala S."/>
            <person name="Pakala S."/>
            <person name="Venepally P."/>
            <person name="Hoover J."/>
            <person name="Nierman W."/>
            <person name="Chung J."/>
            <person name="Losada L."/>
        </authorList>
    </citation>
    <scope>NUCLEOTIDE SEQUENCE [LARGE SCALE GENOMIC DNA]</scope>
    <source>
        <strain evidence="1 2">NIH1004</strain>
    </source>
</reference>
<comment type="caution">
    <text evidence="1">The sequence shown here is derived from an EMBL/GenBank/DDBJ whole genome shotgun (WGS) entry which is preliminary data.</text>
</comment>
<dbReference type="Proteomes" id="UP000308092">
    <property type="component" value="Unassembled WGS sequence"/>
</dbReference>
<name>A0A4S3JFL8_9EURO</name>
<sequence length="28" mass="3284">MVKRKLGALEKVEADLPNLQHKIRRDPK</sequence>
<accession>A0A4S3JFL8</accession>
<keyword evidence="2" id="KW-1185">Reference proteome</keyword>
<dbReference type="VEuPathDB" id="FungiDB:EYZ11_006527"/>
<evidence type="ECO:0000313" key="2">
    <source>
        <dbReference type="Proteomes" id="UP000308092"/>
    </source>
</evidence>
<dbReference type="EMBL" id="SOSA01000232">
    <property type="protein sequence ID" value="THC93980.1"/>
    <property type="molecule type" value="Genomic_DNA"/>
</dbReference>
<organism evidence="1 2">
    <name type="scientific">Aspergillus tanneri</name>
    <dbReference type="NCBI Taxonomy" id="1220188"/>
    <lineage>
        <taxon>Eukaryota</taxon>
        <taxon>Fungi</taxon>
        <taxon>Dikarya</taxon>
        <taxon>Ascomycota</taxon>
        <taxon>Pezizomycotina</taxon>
        <taxon>Eurotiomycetes</taxon>
        <taxon>Eurotiomycetidae</taxon>
        <taxon>Eurotiales</taxon>
        <taxon>Aspergillaceae</taxon>
        <taxon>Aspergillus</taxon>
        <taxon>Aspergillus subgen. Circumdati</taxon>
    </lineage>
</organism>
<gene>
    <name evidence="1" type="ORF">EYZ11_006527</name>
</gene>
<evidence type="ECO:0000313" key="1">
    <source>
        <dbReference type="EMBL" id="THC93980.1"/>
    </source>
</evidence>
<protein>
    <submittedName>
        <fullName evidence="1">Uncharacterized protein</fullName>
    </submittedName>
</protein>
<dbReference type="AlphaFoldDB" id="A0A4S3JFL8"/>